<dbReference type="InterPro" id="IPR000089">
    <property type="entry name" value="Biotin_lipoyl"/>
</dbReference>
<dbReference type="EMBL" id="CP110496">
    <property type="protein sequence ID" value="WDI78630.1"/>
    <property type="molecule type" value="Genomic_DNA"/>
</dbReference>
<keyword evidence="6" id="KW-0436">Ligase</keyword>
<dbReference type="InterPro" id="IPR011053">
    <property type="entry name" value="Single_hybrid_motif"/>
</dbReference>
<evidence type="ECO:0000259" key="5">
    <source>
        <dbReference type="PROSITE" id="PS50968"/>
    </source>
</evidence>
<keyword evidence="4" id="KW-0275">Fatty acid biosynthesis</keyword>
<reference evidence="6" key="1">
    <citation type="submission" date="2022-11" db="EMBL/GenBank/DDBJ databases">
        <title>Genomic comparisons reveal selection pressure and functional variation between nutritional endosymbionts of cave-adapted and epigean Hawaiian planthoppers.</title>
        <authorList>
            <person name="Gossett J.M."/>
            <person name="Porter M.L."/>
            <person name="Vasquez Y."/>
            <person name="Bennett G.M."/>
            <person name="Chong R.A."/>
        </authorList>
    </citation>
    <scope>NUCLEOTIDE SEQUENCE</scope>
    <source>
        <strain evidence="6">OPOL2</strain>
    </source>
</reference>
<name>A0AAX3N9L9_9ENTR</name>
<dbReference type="RefSeq" id="WP_274360655.1">
    <property type="nucleotide sequence ID" value="NZ_CP110496.1"/>
</dbReference>
<dbReference type="PRINTS" id="PR01071">
    <property type="entry name" value="ACOABIOTINCC"/>
</dbReference>
<dbReference type="GO" id="GO:0006633">
    <property type="term" value="P:fatty acid biosynthetic process"/>
    <property type="evidence" value="ECO:0007669"/>
    <property type="project" value="UniProtKB-KW"/>
</dbReference>
<dbReference type="SUPFAM" id="SSF51230">
    <property type="entry name" value="Single hybrid motif"/>
    <property type="match status" value="1"/>
</dbReference>
<organism evidence="6 7">
    <name type="scientific">Candidatus Purcelliella pentastirinorum</name>
    <dbReference type="NCBI Taxonomy" id="472834"/>
    <lineage>
        <taxon>Bacteria</taxon>
        <taxon>Pseudomonadati</taxon>
        <taxon>Pseudomonadota</taxon>
        <taxon>Gammaproteobacteria</taxon>
        <taxon>Enterobacterales</taxon>
        <taxon>Enterobacteriaceae</taxon>
        <taxon>Candidatus Purcelliella</taxon>
    </lineage>
</organism>
<dbReference type="NCBIfam" id="TIGR00531">
    <property type="entry name" value="BCCP"/>
    <property type="match status" value="1"/>
</dbReference>
<keyword evidence="4" id="KW-0276">Fatty acid metabolism</keyword>
<keyword evidence="4" id="KW-0443">Lipid metabolism</keyword>
<dbReference type="Pfam" id="PF00364">
    <property type="entry name" value="Biotin_lipoyl"/>
    <property type="match status" value="1"/>
</dbReference>
<evidence type="ECO:0000256" key="4">
    <source>
        <dbReference type="RuleBase" id="RU364072"/>
    </source>
</evidence>
<proteinExistence type="predicted"/>
<protein>
    <recommendedName>
        <fullName evidence="2 4">Biotin carboxyl carrier protein of acetyl-CoA carboxylase</fullName>
    </recommendedName>
</protein>
<evidence type="ECO:0000313" key="7">
    <source>
        <dbReference type="Proteomes" id="UP001214992"/>
    </source>
</evidence>
<feature type="domain" description="Lipoyl-binding" evidence="5">
    <location>
        <begin position="67"/>
        <end position="143"/>
    </location>
</feature>
<evidence type="ECO:0000256" key="2">
    <source>
        <dbReference type="ARBA" id="ARBA00017562"/>
    </source>
</evidence>
<keyword evidence="4" id="KW-0444">Lipid biosynthesis</keyword>
<dbReference type="PANTHER" id="PTHR45266">
    <property type="entry name" value="OXALOACETATE DECARBOXYLASE ALPHA CHAIN"/>
    <property type="match status" value="1"/>
</dbReference>
<dbReference type="PANTHER" id="PTHR45266:SF3">
    <property type="entry name" value="OXALOACETATE DECARBOXYLASE ALPHA CHAIN"/>
    <property type="match status" value="1"/>
</dbReference>
<accession>A0AAX3N9L9</accession>
<dbReference type="Gene3D" id="2.40.50.100">
    <property type="match status" value="1"/>
</dbReference>
<dbReference type="AlphaFoldDB" id="A0AAX3N9L9"/>
<evidence type="ECO:0000313" key="6">
    <source>
        <dbReference type="EMBL" id="WDI78630.1"/>
    </source>
</evidence>
<dbReference type="InterPro" id="IPR050709">
    <property type="entry name" value="Biotin_Carboxyl_Carrier/Decarb"/>
</dbReference>
<dbReference type="CDD" id="cd06850">
    <property type="entry name" value="biotinyl_domain"/>
    <property type="match status" value="1"/>
</dbReference>
<comment type="pathway">
    <text evidence="4">Lipid metabolism; fatty acid biosynthesis.</text>
</comment>
<comment type="function">
    <text evidence="1 4">This protein is a component of the acetyl coenzyme A carboxylase complex; first, biotin carboxylase catalyzes the carboxylation of the carrier protein and then the transcarboxylase transfers the carboxyl group to form malonyl-CoA.</text>
</comment>
<dbReference type="Proteomes" id="UP001214992">
    <property type="component" value="Chromosome"/>
</dbReference>
<evidence type="ECO:0000256" key="3">
    <source>
        <dbReference type="ARBA" id="ARBA00023267"/>
    </source>
</evidence>
<dbReference type="FunFam" id="2.40.50.100:FF:000003">
    <property type="entry name" value="Acetyl-CoA carboxylase biotin carboxyl carrier protein"/>
    <property type="match status" value="1"/>
</dbReference>
<evidence type="ECO:0000256" key="1">
    <source>
        <dbReference type="ARBA" id="ARBA00003761"/>
    </source>
</evidence>
<dbReference type="PROSITE" id="PS50968">
    <property type="entry name" value="BIOTINYL_LIPOYL"/>
    <property type="match status" value="1"/>
</dbReference>
<dbReference type="GO" id="GO:0003989">
    <property type="term" value="F:acetyl-CoA carboxylase activity"/>
    <property type="evidence" value="ECO:0007669"/>
    <property type="project" value="InterPro"/>
</dbReference>
<keyword evidence="3 4" id="KW-0092">Biotin</keyword>
<gene>
    <name evidence="6" type="primary">accB</name>
    <name evidence="6" type="ORF">ONB71_00580</name>
</gene>
<dbReference type="GO" id="GO:0009317">
    <property type="term" value="C:acetyl-CoA carboxylase complex"/>
    <property type="evidence" value="ECO:0007669"/>
    <property type="project" value="InterPro"/>
</dbReference>
<sequence>MDIKKINRLIKLVKKTKITELEISNKDESIRINYLNNKYLTNNLNYNLYNKKNTEYKKEKKTKELTGHKIRSPMVGTFYITPNPTSKPFITIGQKINIGDTLCIIEAMKIMNHIESDKSGIIKSILIKNGQPVEFNEPLIIIE</sequence>
<dbReference type="InterPro" id="IPR001249">
    <property type="entry name" value="AcCoA_biotinCC"/>
</dbReference>